<name>A0A7W7T9E2_9PSEU</name>
<organism evidence="2 3">
    <name type="scientific">Saccharothrix violaceirubra</name>
    <dbReference type="NCBI Taxonomy" id="413306"/>
    <lineage>
        <taxon>Bacteria</taxon>
        <taxon>Bacillati</taxon>
        <taxon>Actinomycetota</taxon>
        <taxon>Actinomycetes</taxon>
        <taxon>Pseudonocardiales</taxon>
        <taxon>Pseudonocardiaceae</taxon>
        <taxon>Saccharothrix</taxon>
    </lineage>
</organism>
<dbReference type="Proteomes" id="UP000542674">
    <property type="component" value="Unassembled WGS sequence"/>
</dbReference>
<gene>
    <name evidence="2" type="ORF">F4559_006352</name>
</gene>
<evidence type="ECO:0000259" key="1">
    <source>
        <dbReference type="Pfam" id="PF17765"/>
    </source>
</evidence>
<keyword evidence="3" id="KW-1185">Reference proteome</keyword>
<sequence length="212" mass="24146">MSTVWYGKLERGEPGNYSADLLDRTAITLRLNEDERAMLHLCCTGREPAQQTRPAGALSAGLRAVIDRQTWPAYVSDCAWDILAWNAPAQEWFPWIVYEQNLMRWVFTYPEARHQLHRWDTDWAPLMIAQMQFAHARLPDNFRLAALIREILACSAEAREMWSATSAVAVHPDGDVRGLCLPDRDEVIRAEIVALSPLRSSDCRLVMLVPVT</sequence>
<dbReference type="PANTHER" id="PTHR35010">
    <property type="entry name" value="BLL4672 PROTEIN-RELATED"/>
    <property type="match status" value="1"/>
</dbReference>
<dbReference type="Gene3D" id="3.30.450.180">
    <property type="match status" value="1"/>
</dbReference>
<comment type="caution">
    <text evidence="2">The sequence shown here is derived from an EMBL/GenBank/DDBJ whole genome shotgun (WGS) entry which is preliminary data.</text>
</comment>
<evidence type="ECO:0000313" key="3">
    <source>
        <dbReference type="Proteomes" id="UP000542674"/>
    </source>
</evidence>
<dbReference type="EMBL" id="JACHJS010000001">
    <property type="protein sequence ID" value="MBB4968993.1"/>
    <property type="molecule type" value="Genomic_DNA"/>
</dbReference>
<feature type="domain" description="MmyB-like transcription regulator ligand binding" evidence="1">
    <location>
        <begin position="59"/>
        <end position="174"/>
    </location>
</feature>
<dbReference type="Pfam" id="PF17765">
    <property type="entry name" value="MLTR_LBD"/>
    <property type="match status" value="1"/>
</dbReference>
<reference evidence="2 3" key="1">
    <citation type="submission" date="2020-08" db="EMBL/GenBank/DDBJ databases">
        <title>Sequencing the genomes of 1000 actinobacteria strains.</title>
        <authorList>
            <person name="Klenk H.-P."/>
        </authorList>
    </citation>
    <scope>NUCLEOTIDE SEQUENCE [LARGE SCALE GENOMIC DNA]</scope>
    <source>
        <strain evidence="2 3">DSM 45084</strain>
    </source>
</reference>
<dbReference type="AlphaFoldDB" id="A0A7W7T9E2"/>
<dbReference type="InterPro" id="IPR041413">
    <property type="entry name" value="MLTR_LBD"/>
</dbReference>
<evidence type="ECO:0000313" key="2">
    <source>
        <dbReference type="EMBL" id="MBB4968993.1"/>
    </source>
</evidence>
<accession>A0A7W7T9E2</accession>
<proteinExistence type="predicted"/>
<dbReference type="PANTHER" id="PTHR35010:SF2">
    <property type="entry name" value="BLL4672 PROTEIN"/>
    <property type="match status" value="1"/>
</dbReference>
<protein>
    <recommendedName>
        <fullName evidence="1">MmyB-like transcription regulator ligand binding domain-containing protein</fullName>
    </recommendedName>
</protein>